<sequence>MQRLDLAVHQHQGHFLLQLQQLVEVMAQGVHDQAFDVVGAQRRQVLALLLVIAVGVAHHQAVAVLTAGGFDAVHHGDGIGVADIGHQHADQSRAATFQTTGHLVGAVAELFDGLLDAQRDRVGEQGAVIADKTRHAGFGHAGALGDVEHGDTGALGGGKRSHGRGPFLFEVGHGCFETGFRKHQVNQCVKRCCLGRARAVRRAERYTC</sequence>
<name>A0A109LFE8_PSEFL</name>
<accession>A0A109LFE8</accession>
<comment type="caution">
    <text evidence="1">The sequence shown here is derived from an EMBL/GenBank/DDBJ whole genome shotgun (WGS) entry which is preliminary data.</text>
</comment>
<evidence type="ECO:0000313" key="2">
    <source>
        <dbReference type="Proteomes" id="UP000061348"/>
    </source>
</evidence>
<protein>
    <submittedName>
        <fullName evidence="1">Uncharacterized protein</fullName>
    </submittedName>
</protein>
<organism evidence="1 2">
    <name type="scientific">Pseudomonas fluorescens</name>
    <dbReference type="NCBI Taxonomy" id="294"/>
    <lineage>
        <taxon>Bacteria</taxon>
        <taxon>Pseudomonadati</taxon>
        <taxon>Pseudomonadota</taxon>
        <taxon>Gammaproteobacteria</taxon>
        <taxon>Pseudomonadales</taxon>
        <taxon>Pseudomonadaceae</taxon>
        <taxon>Pseudomonas</taxon>
    </lineage>
</organism>
<dbReference type="EMBL" id="LCYA01000093">
    <property type="protein sequence ID" value="KWV86461.1"/>
    <property type="molecule type" value="Genomic_DNA"/>
</dbReference>
<dbReference type="PATRIC" id="fig|294.194.peg.4319"/>
<dbReference type="AlphaFoldDB" id="A0A109LFE8"/>
<dbReference type="Proteomes" id="UP000061348">
    <property type="component" value="Unassembled WGS sequence"/>
</dbReference>
<proteinExistence type="predicted"/>
<evidence type="ECO:0000313" key="1">
    <source>
        <dbReference type="EMBL" id="KWV86461.1"/>
    </source>
</evidence>
<reference evidence="1 2" key="1">
    <citation type="submission" date="2015-05" db="EMBL/GenBank/DDBJ databases">
        <title>A genomic and transcriptomic approach to investigate the blue pigment phenotype in Pseudomonas fluorescens.</title>
        <authorList>
            <person name="Andreani N.A."/>
            <person name="Cardazzo B."/>
        </authorList>
    </citation>
    <scope>NUCLEOTIDE SEQUENCE [LARGE SCALE GENOMIC DNA]</scope>
    <source>
        <strain evidence="1 2">Ps_22</strain>
    </source>
</reference>
<gene>
    <name evidence="1" type="ORF">PFLmoz3_03894</name>
</gene>